<reference evidence="2" key="1">
    <citation type="submission" date="2019-10" db="EMBL/GenBank/DDBJ databases">
        <authorList>
            <person name="Zhang R."/>
            <person name="Pan Y."/>
            <person name="Wang J."/>
            <person name="Ma R."/>
            <person name="Yu S."/>
        </authorList>
    </citation>
    <scope>NUCLEOTIDE SEQUENCE</scope>
    <source>
        <strain evidence="2">LA-IB0</strain>
        <tissue evidence="2">Leaf</tissue>
    </source>
</reference>
<dbReference type="Proteomes" id="UP000826271">
    <property type="component" value="Unassembled WGS sequence"/>
</dbReference>
<keyword evidence="1" id="KW-1133">Transmembrane helix</keyword>
<accession>A0AAV6XCJ2</accession>
<keyword evidence="1" id="KW-0812">Transmembrane</keyword>
<sequence>MTSDLKPQGRVSRGRMLRVECRDVGCLGVKHCEAHEICAKRELAIKRASLYPSKNGKLEASLGLAVIINKLGHIEEKPVFVRQEEFVVVPFPSFFNMFFLSALLSEILH</sequence>
<keyword evidence="1" id="KW-0472">Membrane</keyword>
<keyword evidence="3" id="KW-1185">Reference proteome</keyword>
<feature type="transmembrane region" description="Helical" evidence="1">
    <location>
        <begin position="86"/>
        <end position="104"/>
    </location>
</feature>
<gene>
    <name evidence="2" type="ORF">BUALT_Bualt06G0054300</name>
</gene>
<comment type="caution">
    <text evidence="2">The sequence shown here is derived from an EMBL/GenBank/DDBJ whole genome shotgun (WGS) entry which is preliminary data.</text>
</comment>
<dbReference type="AlphaFoldDB" id="A0AAV6XCJ2"/>
<name>A0AAV6XCJ2_9LAMI</name>
<organism evidence="2 3">
    <name type="scientific">Buddleja alternifolia</name>
    <dbReference type="NCBI Taxonomy" id="168488"/>
    <lineage>
        <taxon>Eukaryota</taxon>
        <taxon>Viridiplantae</taxon>
        <taxon>Streptophyta</taxon>
        <taxon>Embryophyta</taxon>
        <taxon>Tracheophyta</taxon>
        <taxon>Spermatophyta</taxon>
        <taxon>Magnoliopsida</taxon>
        <taxon>eudicotyledons</taxon>
        <taxon>Gunneridae</taxon>
        <taxon>Pentapetalae</taxon>
        <taxon>asterids</taxon>
        <taxon>lamiids</taxon>
        <taxon>Lamiales</taxon>
        <taxon>Scrophulariaceae</taxon>
        <taxon>Buddlejeae</taxon>
        <taxon>Buddleja</taxon>
    </lineage>
</organism>
<evidence type="ECO:0000256" key="1">
    <source>
        <dbReference type="SAM" id="Phobius"/>
    </source>
</evidence>
<evidence type="ECO:0000313" key="2">
    <source>
        <dbReference type="EMBL" id="KAG8380801.1"/>
    </source>
</evidence>
<proteinExistence type="predicted"/>
<protein>
    <submittedName>
        <fullName evidence="2">Uncharacterized protein</fullName>
    </submittedName>
</protein>
<evidence type="ECO:0000313" key="3">
    <source>
        <dbReference type="Proteomes" id="UP000826271"/>
    </source>
</evidence>
<dbReference type="EMBL" id="WHWC01000006">
    <property type="protein sequence ID" value="KAG8380801.1"/>
    <property type="molecule type" value="Genomic_DNA"/>
</dbReference>